<evidence type="ECO:0000313" key="2">
    <source>
        <dbReference type="EMBL" id="KAK9125686.1"/>
    </source>
</evidence>
<comment type="caution">
    <text evidence="2">The sequence shown here is derived from an EMBL/GenBank/DDBJ whole genome shotgun (WGS) entry which is preliminary data.</text>
</comment>
<name>A0AAP0J405_9MAGN</name>
<dbReference type="EMBL" id="JBBNAG010000006">
    <property type="protein sequence ID" value="KAK9125686.1"/>
    <property type="molecule type" value="Genomic_DNA"/>
</dbReference>
<dbReference type="AlphaFoldDB" id="A0AAP0J405"/>
<reference evidence="2 3" key="1">
    <citation type="submission" date="2024-01" db="EMBL/GenBank/DDBJ databases">
        <title>Genome assemblies of Stephania.</title>
        <authorList>
            <person name="Yang L."/>
        </authorList>
    </citation>
    <scope>NUCLEOTIDE SEQUENCE [LARGE SCALE GENOMIC DNA]</scope>
    <source>
        <strain evidence="2">JXDWG</strain>
        <tissue evidence="2">Leaf</tissue>
    </source>
</reference>
<evidence type="ECO:0000313" key="3">
    <source>
        <dbReference type="Proteomes" id="UP001419268"/>
    </source>
</evidence>
<proteinExistence type="predicted"/>
<organism evidence="2 3">
    <name type="scientific">Stephania cephalantha</name>
    <dbReference type="NCBI Taxonomy" id="152367"/>
    <lineage>
        <taxon>Eukaryota</taxon>
        <taxon>Viridiplantae</taxon>
        <taxon>Streptophyta</taxon>
        <taxon>Embryophyta</taxon>
        <taxon>Tracheophyta</taxon>
        <taxon>Spermatophyta</taxon>
        <taxon>Magnoliopsida</taxon>
        <taxon>Ranunculales</taxon>
        <taxon>Menispermaceae</taxon>
        <taxon>Menispermoideae</taxon>
        <taxon>Cissampelideae</taxon>
        <taxon>Stephania</taxon>
    </lineage>
</organism>
<feature type="compositionally biased region" description="Basic and acidic residues" evidence="1">
    <location>
        <begin position="24"/>
        <end position="38"/>
    </location>
</feature>
<dbReference type="Proteomes" id="UP001419268">
    <property type="component" value="Unassembled WGS sequence"/>
</dbReference>
<gene>
    <name evidence="2" type="ORF">Scep_014532</name>
</gene>
<accession>A0AAP0J405</accession>
<sequence>MEQRLQQGDEGGTAKRIARGGRRLTAEDLQRSGGKRDVGSGGGAAQRQQRSNGKAARCSRMRSDAAAMAAACGEAHATQEQLIPGLSRPMVTSLCVLLVDWPNYTCLTPARPLNMGCRKAEQLSQKEDVQDITSIPLSYAPMADKLIWLPEKIGVYSVRSGYRVMEREMNAKEESSTSRAKP</sequence>
<feature type="region of interest" description="Disordered" evidence="1">
    <location>
        <begin position="1"/>
        <end position="59"/>
    </location>
</feature>
<keyword evidence="3" id="KW-1185">Reference proteome</keyword>
<evidence type="ECO:0000256" key="1">
    <source>
        <dbReference type="SAM" id="MobiDB-lite"/>
    </source>
</evidence>
<protein>
    <submittedName>
        <fullName evidence="2">Uncharacterized protein</fullName>
    </submittedName>
</protein>
<feature type="compositionally biased region" description="Low complexity" evidence="1">
    <location>
        <begin position="45"/>
        <end position="59"/>
    </location>
</feature>